<feature type="transmembrane region" description="Helical" evidence="8">
    <location>
        <begin position="118"/>
        <end position="136"/>
    </location>
</feature>
<feature type="transmembrane region" description="Helical" evidence="8">
    <location>
        <begin position="337"/>
        <end position="359"/>
    </location>
</feature>
<keyword evidence="5 8" id="KW-0812">Transmembrane</keyword>
<feature type="transmembrane region" description="Helical" evidence="8">
    <location>
        <begin position="206"/>
        <end position="226"/>
    </location>
</feature>
<feature type="transmembrane region" description="Helical" evidence="8">
    <location>
        <begin position="395"/>
        <end position="415"/>
    </location>
</feature>
<dbReference type="OrthoDB" id="9805749at2"/>
<dbReference type="STRING" id="1331007.AALB_0935"/>
<dbReference type="Pfam" id="PF00860">
    <property type="entry name" value="Xan_ur_permease"/>
    <property type="match status" value="1"/>
</dbReference>
<dbReference type="PANTHER" id="PTHR42810">
    <property type="entry name" value="PURINE PERMEASE C1399.01C-RELATED"/>
    <property type="match status" value="1"/>
</dbReference>
<evidence type="ECO:0000256" key="8">
    <source>
        <dbReference type="SAM" id="Phobius"/>
    </source>
</evidence>
<evidence type="ECO:0000313" key="9">
    <source>
        <dbReference type="EMBL" id="GAD00855.1"/>
    </source>
</evidence>
<feature type="transmembrane region" description="Helical" evidence="8">
    <location>
        <begin position="246"/>
        <end position="266"/>
    </location>
</feature>
<proteinExistence type="inferred from homology"/>
<feature type="transmembrane region" description="Helical" evidence="8">
    <location>
        <begin position="26"/>
        <end position="52"/>
    </location>
</feature>
<dbReference type="InterPro" id="IPR006043">
    <property type="entry name" value="NCS2"/>
</dbReference>
<dbReference type="InterPro" id="IPR017588">
    <property type="entry name" value="UacT-like"/>
</dbReference>
<dbReference type="NCBIfam" id="NF037981">
    <property type="entry name" value="NCS2_1"/>
    <property type="match status" value="1"/>
</dbReference>
<evidence type="ECO:0000256" key="6">
    <source>
        <dbReference type="ARBA" id="ARBA00022989"/>
    </source>
</evidence>
<keyword evidence="4" id="KW-1003">Cell membrane</keyword>
<protein>
    <submittedName>
        <fullName evidence="9">Xanthine permease</fullName>
    </submittedName>
</protein>
<accession>R9PHN2</accession>
<evidence type="ECO:0000256" key="7">
    <source>
        <dbReference type="ARBA" id="ARBA00023136"/>
    </source>
</evidence>
<keyword evidence="10" id="KW-1185">Reference proteome</keyword>
<comment type="similarity">
    <text evidence="2">Belongs to the nucleobase:cation symporter-2 (NCS2) (TC 2.A.40) family.</text>
</comment>
<feature type="transmembrane region" description="Helical" evidence="8">
    <location>
        <begin position="180"/>
        <end position="199"/>
    </location>
</feature>
<dbReference type="GO" id="GO:0042907">
    <property type="term" value="F:xanthine transmembrane transporter activity"/>
    <property type="evidence" value="ECO:0007669"/>
    <property type="project" value="TreeGrafter"/>
</dbReference>
<comment type="subcellular location">
    <subcellularLocation>
        <location evidence="1">Cell membrane</location>
        <topology evidence="1">Multi-pass membrane protein</topology>
    </subcellularLocation>
</comment>
<dbReference type="PANTHER" id="PTHR42810:SF2">
    <property type="entry name" value="PURINE PERMEASE C1399.01C-RELATED"/>
    <property type="match status" value="1"/>
</dbReference>
<evidence type="ECO:0000313" key="10">
    <source>
        <dbReference type="Proteomes" id="UP000014461"/>
    </source>
</evidence>
<comment type="caution">
    <text evidence="9">The sequence shown here is derived from an EMBL/GenBank/DDBJ whole genome shotgun (WGS) entry which is preliminary data.</text>
</comment>
<dbReference type="NCBIfam" id="TIGR03173">
    <property type="entry name" value="pbuX"/>
    <property type="match status" value="1"/>
</dbReference>
<dbReference type="PROSITE" id="PS01116">
    <property type="entry name" value="XANTH_URACIL_PERMASE"/>
    <property type="match status" value="1"/>
</dbReference>
<reference evidence="9" key="1">
    <citation type="journal article" date="2013" name="Genome Announc.">
        <title>Draft Genome Sequence of Agarivorans albus Strain MKT 106T, an Agarolytic Marine Bacterium.</title>
        <authorList>
            <person name="Yasuike M."/>
            <person name="Nakamura Y."/>
            <person name="Kai W."/>
            <person name="Fujiwara A."/>
            <person name="Fukui Y."/>
            <person name="Satomi M."/>
            <person name="Sano M."/>
        </authorList>
    </citation>
    <scope>NUCLEOTIDE SEQUENCE [LARGE SCALE GENOMIC DNA]</scope>
</reference>
<evidence type="ECO:0000256" key="3">
    <source>
        <dbReference type="ARBA" id="ARBA00022448"/>
    </source>
</evidence>
<evidence type="ECO:0000256" key="2">
    <source>
        <dbReference type="ARBA" id="ARBA00008821"/>
    </source>
</evidence>
<dbReference type="NCBIfam" id="TIGR00801">
    <property type="entry name" value="ncs2"/>
    <property type="match status" value="1"/>
</dbReference>
<dbReference type="GO" id="GO:0005886">
    <property type="term" value="C:plasma membrane"/>
    <property type="evidence" value="ECO:0007669"/>
    <property type="project" value="UniProtKB-SubCell"/>
</dbReference>
<keyword evidence="3" id="KW-0813">Transport</keyword>
<feature type="transmembrane region" description="Helical" evidence="8">
    <location>
        <begin position="87"/>
        <end position="106"/>
    </location>
</feature>
<feature type="transmembrane region" description="Helical" evidence="8">
    <location>
        <begin position="365"/>
        <end position="386"/>
    </location>
</feature>
<keyword evidence="6 8" id="KW-1133">Transmembrane helix</keyword>
<feature type="transmembrane region" description="Helical" evidence="8">
    <location>
        <begin position="148"/>
        <end position="168"/>
    </location>
</feature>
<evidence type="ECO:0000256" key="4">
    <source>
        <dbReference type="ARBA" id="ARBA00022475"/>
    </source>
</evidence>
<organism evidence="9 10">
    <name type="scientific">Agarivorans albus MKT 106</name>
    <dbReference type="NCBI Taxonomy" id="1331007"/>
    <lineage>
        <taxon>Bacteria</taxon>
        <taxon>Pseudomonadati</taxon>
        <taxon>Pseudomonadota</taxon>
        <taxon>Gammaproteobacteria</taxon>
        <taxon>Alteromonadales</taxon>
        <taxon>Alteromonadaceae</taxon>
        <taxon>Agarivorans</taxon>
    </lineage>
</organism>
<feature type="transmembrane region" description="Helical" evidence="8">
    <location>
        <begin position="421"/>
        <end position="444"/>
    </location>
</feature>
<dbReference type="InterPro" id="IPR006042">
    <property type="entry name" value="Xan_ur_permease"/>
</dbReference>
<feature type="transmembrane region" description="Helical" evidence="8">
    <location>
        <begin position="58"/>
        <end position="75"/>
    </location>
</feature>
<evidence type="ECO:0000256" key="5">
    <source>
        <dbReference type="ARBA" id="ARBA00022692"/>
    </source>
</evidence>
<evidence type="ECO:0000256" key="1">
    <source>
        <dbReference type="ARBA" id="ARBA00004651"/>
    </source>
</evidence>
<dbReference type="Proteomes" id="UP000014461">
    <property type="component" value="Unassembled WGS sequence"/>
</dbReference>
<dbReference type="RefSeq" id="WP_016400623.1">
    <property type="nucleotide sequence ID" value="NZ_BARX01000004.1"/>
</dbReference>
<gene>
    <name evidence="9" type="ORF">AALB_0935</name>
</gene>
<dbReference type="EMBL" id="BARX01000004">
    <property type="protein sequence ID" value="GAD00855.1"/>
    <property type="molecule type" value="Genomic_DNA"/>
</dbReference>
<sequence length="462" mass="48400">MSANTEKAIPKELLYQLEERPAVAEAFFAGLQHVLACFVGVITPTLIIGGVLGLGSHIPYLISMALIVSGVGTFIQAKRLGPIGAGMICVQGTSFAFLGSILAAGFIAKSQGGGPEEILSLIFGVCFLGAFIEIFLSQMLVKMKKIITPLVTGIVITIIGISLIKVGMTDLAGGFKAADFGSLQNLGLGFTVLAIIIALNRSANPWLRLSSIVIGLLAGMLIALFMGKVDFSSLGSQPWVSIPIPFKYGFSFDWVAFLPIALIYFITAIESAGDITANCAISQQEIKGDSYLKRVRGGVLADGVNSLIAAVFNTFPNTTFSQNNGVIQLTGVASRYIGYYIALILVVLGLFPILGAVLQQIPKPVLGGATLVMFGTVAAAGIKIIASETLNRRKLLIMAVSFGVGLGVTMVPDLLQHAPKLVQNIFGSAVTSGGLVAILLSLLLPEQPSSVAAQLKPSTQQS</sequence>
<dbReference type="AlphaFoldDB" id="R9PHN2"/>
<keyword evidence="7 8" id="KW-0472">Membrane</keyword>
<name>R9PHN2_AGAAL</name>